<comment type="caution">
    <text evidence="6">The sequence shown here is derived from an EMBL/GenBank/DDBJ whole genome shotgun (WGS) entry which is preliminary data.</text>
</comment>
<dbReference type="PANTHER" id="PTHR21146">
    <property type="entry name" value="MEF2B PROTEIN"/>
    <property type="match status" value="1"/>
</dbReference>
<keyword evidence="7" id="KW-1185">Reference proteome</keyword>
<dbReference type="EMBL" id="BSYR01000017">
    <property type="protein sequence ID" value="GMI80590.1"/>
    <property type="molecule type" value="Genomic_DNA"/>
</dbReference>
<name>A0A9W7HRE5_HIBTR</name>
<proteinExistence type="inferred from homology"/>
<evidence type="ECO:0000256" key="3">
    <source>
        <dbReference type="ARBA" id="ARBA00023136"/>
    </source>
</evidence>
<gene>
    <name evidence="6" type="ORF">HRI_001728300</name>
</gene>
<dbReference type="Proteomes" id="UP001165190">
    <property type="component" value="Unassembled WGS sequence"/>
</dbReference>
<dbReference type="InterPro" id="IPR019320">
    <property type="entry name" value="BORCS8"/>
</dbReference>
<evidence type="ECO:0000256" key="1">
    <source>
        <dbReference type="ARBA" id="ARBA00004656"/>
    </source>
</evidence>
<accession>A0A9W7HRE5</accession>
<evidence type="ECO:0000313" key="7">
    <source>
        <dbReference type="Proteomes" id="UP001165190"/>
    </source>
</evidence>
<keyword evidence="4" id="KW-0458">Lysosome</keyword>
<organism evidence="6 7">
    <name type="scientific">Hibiscus trionum</name>
    <name type="common">Flower of an hour</name>
    <dbReference type="NCBI Taxonomy" id="183268"/>
    <lineage>
        <taxon>Eukaryota</taxon>
        <taxon>Viridiplantae</taxon>
        <taxon>Streptophyta</taxon>
        <taxon>Embryophyta</taxon>
        <taxon>Tracheophyta</taxon>
        <taxon>Spermatophyta</taxon>
        <taxon>Magnoliopsida</taxon>
        <taxon>eudicotyledons</taxon>
        <taxon>Gunneridae</taxon>
        <taxon>Pentapetalae</taxon>
        <taxon>rosids</taxon>
        <taxon>malvids</taxon>
        <taxon>Malvales</taxon>
        <taxon>Malvaceae</taxon>
        <taxon>Malvoideae</taxon>
        <taxon>Hibiscus</taxon>
    </lineage>
</organism>
<dbReference type="OrthoDB" id="19830at2759"/>
<feature type="compositionally biased region" description="Basic and acidic residues" evidence="5">
    <location>
        <begin position="206"/>
        <end position="220"/>
    </location>
</feature>
<dbReference type="AlphaFoldDB" id="A0A9W7HRE5"/>
<comment type="subcellular location">
    <subcellularLocation>
        <location evidence="1">Lysosome membrane</location>
    </subcellularLocation>
</comment>
<sequence>MNGFSTADGFVEIIESLAEMINYVANDPSVGLLYVQKHTQDTVPNIINLSGRIAERSRESRWHSEDSEDSITMVRSMKECGFPIVDEMIKDIKNSLTLVSAKQQRRGSIAGIDSGYTRRRTKSWGSITWGYGSVDTQQDGSNYISTIFKSARLRASSLKWFQLEAKEAIETEPLKPVHCPAPPVPFASGLIPNEVTGEKVSNSKWPELESKGPIEAEPQKLVRSQSAGKLHEAVKVGSEDDAKLSGDNLFFVAENYDEFKADKESKLEQWLEGSEGKLDESKGESDTGGV</sequence>
<dbReference type="Pfam" id="PF10167">
    <property type="entry name" value="BORCS8"/>
    <property type="match status" value="1"/>
</dbReference>
<reference evidence="6" key="1">
    <citation type="submission" date="2023-05" db="EMBL/GenBank/DDBJ databases">
        <title>Genome and transcriptome analyses reveal genes involved in the formation of fine ridges on petal epidermal cells in Hibiscus trionum.</title>
        <authorList>
            <person name="Koshimizu S."/>
            <person name="Masuda S."/>
            <person name="Ishii T."/>
            <person name="Shirasu K."/>
            <person name="Hoshino A."/>
            <person name="Arita M."/>
        </authorList>
    </citation>
    <scope>NUCLEOTIDE SEQUENCE</scope>
    <source>
        <strain evidence="6">Hamamatsu line</strain>
    </source>
</reference>
<dbReference type="PANTHER" id="PTHR21146:SF0">
    <property type="entry name" value="BLOC-1-RELATED COMPLEX SUBUNIT 8"/>
    <property type="match status" value="1"/>
</dbReference>
<keyword evidence="3" id="KW-0472">Membrane</keyword>
<evidence type="ECO:0000256" key="4">
    <source>
        <dbReference type="ARBA" id="ARBA00023228"/>
    </source>
</evidence>
<comment type="similarity">
    <text evidence="2">Belongs to the BORCS8 family.</text>
</comment>
<protein>
    <submittedName>
        <fullName evidence="6">Uncharacterized protein</fullName>
    </submittedName>
</protein>
<feature type="region of interest" description="Disordered" evidence="5">
    <location>
        <begin position="267"/>
        <end position="290"/>
    </location>
</feature>
<dbReference type="GO" id="GO:0005765">
    <property type="term" value="C:lysosomal membrane"/>
    <property type="evidence" value="ECO:0007669"/>
    <property type="project" value="UniProtKB-SubCell"/>
</dbReference>
<evidence type="ECO:0000313" key="6">
    <source>
        <dbReference type="EMBL" id="GMI80590.1"/>
    </source>
</evidence>
<evidence type="ECO:0000256" key="5">
    <source>
        <dbReference type="SAM" id="MobiDB-lite"/>
    </source>
</evidence>
<feature type="region of interest" description="Disordered" evidence="5">
    <location>
        <begin position="204"/>
        <end position="226"/>
    </location>
</feature>
<evidence type="ECO:0000256" key="2">
    <source>
        <dbReference type="ARBA" id="ARBA00010463"/>
    </source>
</evidence>